<dbReference type="GO" id="GO:0015074">
    <property type="term" value="P:DNA integration"/>
    <property type="evidence" value="ECO:0007669"/>
    <property type="project" value="InterPro"/>
</dbReference>
<dbReference type="InterPro" id="IPR012337">
    <property type="entry name" value="RNaseH-like_sf"/>
</dbReference>
<evidence type="ECO:0000256" key="4">
    <source>
        <dbReference type="ARBA" id="ARBA00022759"/>
    </source>
</evidence>
<dbReference type="Pfam" id="PF09299">
    <property type="entry name" value="Mu-transpos_C"/>
    <property type="match status" value="1"/>
</dbReference>
<evidence type="ECO:0000256" key="7">
    <source>
        <dbReference type="SAM" id="Coils"/>
    </source>
</evidence>
<keyword evidence="7" id="KW-0175">Coiled coil</keyword>
<dbReference type="InterPro" id="IPR009004">
    <property type="entry name" value="Transposase_Mu_C"/>
</dbReference>
<dbReference type="Gene3D" id="1.10.10.10">
    <property type="entry name" value="Winged helix-like DNA-binding domain superfamily/Winged helix DNA-binding domain"/>
    <property type="match status" value="1"/>
</dbReference>
<evidence type="ECO:0000256" key="3">
    <source>
        <dbReference type="ARBA" id="ARBA00022722"/>
    </source>
</evidence>
<evidence type="ECO:0000256" key="6">
    <source>
        <dbReference type="ARBA" id="ARBA00022918"/>
    </source>
</evidence>
<evidence type="ECO:0000313" key="10">
    <source>
        <dbReference type="EMBL" id="STZ07186.1"/>
    </source>
</evidence>
<dbReference type="PROSITE" id="PS51702">
    <property type="entry name" value="HTH_MU"/>
    <property type="match status" value="1"/>
</dbReference>
<evidence type="ECO:0000256" key="1">
    <source>
        <dbReference type="ARBA" id="ARBA00022679"/>
    </source>
</evidence>
<keyword evidence="2" id="KW-0548">Nucleotidyltransferase</keyword>
<dbReference type="EMBL" id="UGQB01000004">
    <property type="protein sequence ID" value="STZ07186.1"/>
    <property type="molecule type" value="Genomic_DNA"/>
</dbReference>
<dbReference type="AlphaFoldDB" id="A0A378QVX0"/>
<dbReference type="SUPFAM" id="SSF53098">
    <property type="entry name" value="Ribonuclease H-like"/>
    <property type="match status" value="1"/>
</dbReference>
<sequence length="682" mass="75979">MVIVLKIKEFYSALELSNLGLGELPKTTKGIIARAKKENWLSRPRTGKGGGLEYAFDSLPKAVQDEIRTKHLMAQVKGNAPVVRVSGAEKALIASERDVADLTDKDRLIADSRLLMALLVSLYALEQNLPKTRAIKLVSKLSRAGKLPTLDGTDYNQICRQAVARKNTGSLGVGTRALHEWVLNADNAGRGEQMLQVFAPHKQGRPQIEVVNVAWLADFMAVYRNTNGVCVAEAYRGFVLNYQIAEQHLADNRQMAYELPSLAQVRGILAKIPNHILQIGRKTGASLRALRTYVKRDWSVLKANDVWVGDGHSLNMKVAHPDHGRPFTPELTLIMDTASRYIVGWSLSYSESAFAVADALRFAMMVNGIPAIYYSDNGGGQTNKTMDADIVGILPRLGVHHETGIPGNPQGRGIIERVMKTLAHPIARAFPTYFGPNADSDTVRQTLTAVDSLAKHQNDVRKKDKPLTPKQKSAIGKLPTWGELFVVIEQAVHWYNTEHRHSELGGATPKAVREYLLGQLEDGEYVQLLPNEARDMYRPSVVRVVQRAWISVYNNEYWHKALEDYDGKKVQVHIDQHDPQSVIVKTLEGKYLCDAVLNGNKKDAFPLSLVERAKVGRTNARLARLDDEAQKAKLELRKTLQIEASESFGELGGFFALQETQRVQSESDDDFVLFEHELKKFG</sequence>
<evidence type="ECO:0000259" key="9">
    <source>
        <dbReference type="PROSITE" id="PS51702"/>
    </source>
</evidence>
<dbReference type="Gene3D" id="2.30.30.130">
    <property type="entry name" value="Transposase, Mu, C-terminal"/>
    <property type="match status" value="1"/>
</dbReference>
<evidence type="ECO:0000256" key="5">
    <source>
        <dbReference type="ARBA" id="ARBA00022801"/>
    </source>
</evidence>
<keyword evidence="5" id="KW-0378">Hydrolase</keyword>
<feature type="domain" description="HTH Mu-type" evidence="9">
    <location>
        <begin position="9"/>
        <end position="75"/>
    </location>
</feature>
<dbReference type="GO" id="GO:0003964">
    <property type="term" value="F:RNA-directed DNA polymerase activity"/>
    <property type="evidence" value="ECO:0007669"/>
    <property type="project" value="UniProtKB-KW"/>
</dbReference>
<feature type="domain" description="Integrase catalytic" evidence="8">
    <location>
        <begin position="298"/>
        <end position="477"/>
    </location>
</feature>
<evidence type="ECO:0000256" key="2">
    <source>
        <dbReference type="ARBA" id="ARBA00022695"/>
    </source>
</evidence>
<keyword evidence="11" id="KW-1185">Reference proteome</keyword>
<evidence type="ECO:0000313" key="11">
    <source>
        <dbReference type="Proteomes" id="UP000254065"/>
    </source>
</evidence>
<dbReference type="OrthoDB" id="501284at2"/>
<keyword evidence="1" id="KW-0808">Transferase</keyword>
<dbReference type="GO" id="GO:0016787">
    <property type="term" value="F:hydrolase activity"/>
    <property type="evidence" value="ECO:0007669"/>
    <property type="project" value="UniProtKB-KW"/>
</dbReference>
<keyword evidence="4" id="KW-0255">Endonuclease</keyword>
<evidence type="ECO:0000259" key="8">
    <source>
        <dbReference type="PROSITE" id="PS50994"/>
    </source>
</evidence>
<proteinExistence type="predicted"/>
<dbReference type="PANTHER" id="PTHR41694:SF3">
    <property type="entry name" value="RNA-DIRECTED DNA POLYMERASE-RELATED"/>
    <property type="match status" value="1"/>
</dbReference>
<dbReference type="Proteomes" id="UP000254065">
    <property type="component" value="Unassembled WGS sequence"/>
</dbReference>
<dbReference type="InterPro" id="IPR003314">
    <property type="entry name" value="Mu-type_HTH"/>
</dbReference>
<keyword evidence="6" id="KW-0695">RNA-directed DNA polymerase</keyword>
<protein>
    <submittedName>
        <fullName evidence="10">Integrase core domain</fullName>
    </submittedName>
</protein>
<gene>
    <name evidence="10" type="ORF">NCTC12877_00141</name>
</gene>
<name>A0A378QVX0_9GAMM</name>
<dbReference type="InterPro" id="IPR015378">
    <property type="entry name" value="Transposase-like_Mu_C"/>
</dbReference>
<dbReference type="InterPro" id="IPR009061">
    <property type="entry name" value="DNA-bd_dom_put_sf"/>
</dbReference>
<dbReference type="STRING" id="1122244.GCA_000426885_01735"/>
<dbReference type="Gene3D" id="3.30.420.10">
    <property type="entry name" value="Ribonuclease H-like superfamily/Ribonuclease H"/>
    <property type="match status" value="1"/>
</dbReference>
<keyword evidence="3" id="KW-0540">Nuclease</keyword>
<dbReference type="Pfam" id="PF02316">
    <property type="entry name" value="HTH_Tnp_Mu_1"/>
    <property type="match status" value="1"/>
</dbReference>
<dbReference type="PROSITE" id="PS50994">
    <property type="entry name" value="INTEGRASE"/>
    <property type="match status" value="1"/>
</dbReference>
<dbReference type="PANTHER" id="PTHR41694">
    <property type="entry name" value="ENDOGENOUS RETROVIRUS GROUP K MEMBER POL PROTEIN"/>
    <property type="match status" value="1"/>
</dbReference>
<dbReference type="SUPFAM" id="SSF46955">
    <property type="entry name" value="Putative DNA-binding domain"/>
    <property type="match status" value="1"/>
</dbReference>
<feature type="coiled-coil region" evidence="7">
    <location>
        <begin position="615"/>
        <end position="642"/>
    </location>
</feature>
<dbReference type="InterPro" id="IPR001584">
    <property type="entry name" value="Integrase_cat-core"/>
</dbReference>
<dbReference type="GO" id="GO:0035613">
    <property type="term" value="F:RNA stem-loop binding"/>
    <property type="evidence" value="ECO:0007669"/>
    <property type="project" value="TreeGrafter"/>
</dbReference>
<dbReference type="SUPFAM" id="SSF50610">
    <property type="entry name" value="mu transposase, C-terminal domain"/>
    <property type="match status" value="1"/>
</dbReference>
<dbReference type="GO" id="GO:0003677">
    <property type="term" value="F:DNA binding"/>
    <property type="evidence" value="ECO:0007669"/>
    <property type="project" value="InterPro"/>
</dbReference>
<dbReference type="Pfam" id="PF00665">
    <property type="entry name" value="rve"/>
    <property type="match status" value="1"/>
</dbReference>
<dbReference type="InterPro" id="IPR036397">
    <property type="entry name" value="RNaseH_sf"/>
</dbReference>
<dbReference type="GO" id="GO:0004519">
    <property type="term" value="F:endonuclease activity"/>
    <property type="evidence" value="ECO:0007669"/>
    <property type="project" value="UniProtKB-KW"/>
</dbReference>
<dbReference type="InterPro" id="IPR036388">
    <property type="entry name" value="WH-like_DNA-bd_sf"/>
</dbReference>
<accession>A0A378QVX0</accession>
<reference evidence="10 11" key="1">
    <citation type="submission" date="2018-06" db="EMBL/GenBank/DDBJ databases">
        <authorList>
            <consortium name="Pathogen Informatics"/>
            <person name="Doyle S."/>
        </authorList>
    </citation>
    <scope>NUCLEOTIDE SEQUENCE [LARGE SCALE GENOMIC DNA]</scope>
    <source>
        <strain evidence="10 11">NCTC12877</strain>
    </source>
</reference>
<organism evidence="10 11">
    <name type="scientific">Moraxella caprae</name>
    <dbReference type="NCBI Taxonomy" id="90240"/>
    <lineage>
        <taxon>Bacteria</taxon>
        <taxon>Pseudomonadati</taxon>
        <taxon>Pseudomonadota</taxon>
        <taxon>Gammaproteobacteria</taxon>
        <taxon>Moraxellales</taxon>
        <taxon>Moraxellaceae</taxon>
        <taxon>Moraxella</taxon>
    </lineage>
</organism>